<proteinExistence type="predicted"/>
<name>A0A4S8Q5L1_9ACTN</name>
<dbReference type="OrthoDB" id="5196039at2"/>
<keyword evidence="2" id="KW-0472">Membrane</keyword>
<evidence type="ECO:0000256" key="1">
    <source>
        <dbReference type="SAM" id="MobiDB-lite"/>
    </source>
</evidence>
<organism evidence="3 4">
    <name type="scientific">Glycomyces buryatensis</name>
    <dbReference type="NCBI Taxonomy" id="2570927"/>
    <lineage>
        <taxon>Bacteria</taxon>
        <taxon>Bacillati</taxon>
        <taxon>Actinomycetota</taxon>
        <taxon>Actinomycetes</taxon>
        <taxon>Glycomycetales</taxon>
        <taxon>Glycomycetaceae</taxon>
        <taxon>Glycomyces</taxon>
    </lineage>
</organism>
<keyword evidence="2" id="KW-1133">Transmembrane helix</keyword>
<feature type="transmembrane region" description="Helical" evidence="2">
    <location>
        <begin position="210"/>
        <end position="231"/>
    </location>
</feature>
<gene>
    <name evidence="3" type="ORF">FAB82_18260</name>
</gene>
<keyword evidence="4" id="KW-1185">Reference proteome</keyword>
<reference evidence="4" key="1">
    <citation type="submission" date="2019-04" db="EMBL/GenBank/DDBJ databases">
        <title>Nocardioides xinjiangensis sp. nov.</title>
        <authorList>
            <person name="Liu S."/>
        </authorList>
    </citation>
    <scope>NUCLEOTIDE SEQUENCE [LARGE SCALE GENOMIC DNA]</scope>
    <source>
        <strain evidence="4">18</strain>
    </source>
</reference>
<dbReference type="AlphaFoldDB" id="A0A4S8Q5L1"/>
<comment type="caution">
    <text evidence="3">The sequence shown here is derived from an EMBL/GenBank/DDBJ whole genome shotgun (WGS) entry which is preliminary data.</text>
</comment>
<sequence length="265" mass="28164">MGVRVHEVSCGRHESAPLSGGFECQWLLTSGYPTRPDVCVPRGLLFRGAAARPRGARAAAAGTGSRTGRTAEASPPANEVSPAQAGEPTKRRARSPKRAPRPPERGEDMEVRHDPEAGEHRTREHASDTRRKVWEDTDRSVGQVVGDLTSQVAHLARVEAKLAAREAADQAKRGMVGGGLFAVAAVIAIYGGAGLAGAAVFALALVWPGWLAALVVGVVLFALAGIVSAIARAKLRRTVQHPAPEDMMDRAREDVQAIRGRMDER</sequence>
<dbReference type="Pfam" id="PF07332">
    <property type="entry name" value="Phage_holin_3_6"/>
    <property type="match status" value="1"/>
</dbReference>
<accession>A0A4S8Q5L1</accession>
<dbReference type="Proteomes" id="UP000308760">
    <property type="component" value="Unassembled WGS sequence"/>
</dbReference>
<feature type="region of interest" description="Disordered" evidence="1">
    <location>
        <begin position="51"/>
        <end position="131"/>
    </location>
</feature>
<feature type="compositionally biased region" description="Basic and acidic residues" evidence="1">
    <location>
        <begin position="101"/>
        <end position="131"/>
    </location>
</feature>
<keyword evidence="2" id="KW-0812">Transmembrane</keyword>
<feature type="compositionally biased region" description="Basic residues" evidence="1">
    <location>
        <begin position="91"/>
        <end position="100"/>
    </location>
</feature>
<feature type="compositionally biased region" description="Low complexity" evidence="1">
    <location>
        <begin position="51"/>
        <end position="73"/>
    </location>
</feature>
<evidence type="ECO:0000256" key="2">
    <source>
        <dbReference type="SAM" id="Phobius"/>
    </source>
</evidence>
<reference evidence="3 4" key="2">
    <citation type="submission" date="2019-05" db="EMBL/GenBank/DDBJ databases">
        <title>Glycomyces buryatensis sp. nov.</title>
        <authorList>
            <person name="Nikitina E."/>
        </authorList>
    </citation>
    <scope>NUCLEOTIDE SEQUENCE [LARGE SCALE GENOMIC DNA]</scope>
    <source>
        <strain evidence="3 4">18</strain>
    </source>
</reference>
<dbReference type="EMBL" id="STGY01000066">
    <property type="protein sequence ID" value="THV39543.1"/>
    <property type="molecule type" value="Genomic_DNA"/>
</dbReference>
<evidence type="ECO:0000313" key="4">
    <source>
        <dbReference type="Proteomes" id="UP000308760"/>
    </source>
</evidence>
<dbReference type="InterPro" id="IPR009937">
    <property type="entry name" value="Phage_holin_3_6"/>
</dbReference>
<feature type="transmembrane region" description="Helical" evidence="2">
    <location>
        <begin position="180"/>
        <end position="204"/>
    </location>
</feature>
<evidence type="ECO:0000313" key="3">
    <source>
        <dbReference type="EMBL" id="THV39543.1"/>
    </source>
</evidence>
<protein>
    <submittedName>
        <fullName evidence="3">Phage holin family protein</fullName>
    </submittedName>
</protein>